<comment type="similarity">
    <text evidence="2">Belongs to the short-chain dehydrogenases/reductases (SDR) family.</text>
</comment>
<dbReference type="InterPro" id="IPR036291">
    <property type="entry name" value="NAD(P)-bd_dom_sf"/>
</dbReference>
<reference evidence="3" key="1">
    <citation type="submission" date="2020-06" db="EMBL/GenBank/DDBJ databases">
        <title>Draft genome of Bugula neritina, a colonial animal packing powerful symbionts and potential medicines.</title>
        <authorList>
            <person name="Rayko M."/>
        </authorList>
    </citation>
    <scope>NUCLEOTIDE SEQUENCE [LARGE SCALE GENOMIC DNA]</scope>
    <source>
        <strain evidence="3">Kwan_BN1</strain>
    </source>
</reference>
<organism evidence="3 4">
    <name type="scientific">Bugula neritina</name>
    <name type="common">Brown bryozoan</name>
    <name type="synonym">Sertularia neritina</name>
    <dbReference type="NCBI Taxonomy" id="10212"/>
    <lineage>
        <taxon>Eukaryota</taxon>
        <taxon>Metazoa</taxon>
        <taxon>Spiralia</taxon>
        <taxon>Lophotrochozoa</taxon>
        <taxon>Bryozoa</taxon>
        <taxon>Gymnolaemata</taxon>
        <taxon>Cheilostomatida</taxon>
        <taxon>Flustrina</taxon>
        <taxon>Buguloidea</taxon>
        <taxon>Bugulidae</taxon>
        <taxon>Bugula</taxon>
    </lineage>
</organism>
<name>A0A7J7J799_BUGNE</name>
<evidence type="ECO:0000313" key="3">
    <source>
        <dbReference type="EMBL" id="KAF6021905.1"/>
    </source>
</evidence>
<dbReference type="Proteomes" id="UP000593567">
    <property type="component" value="Unassembled WGS sequence"/>
</dbReference>
<sequence>MYENESYISFVSRDRSLGPKYDNEIRCSGRTVIVTGANSGLGRETARELARRGGKVILACRDLKSAYKTRDEIIEETYNKNVSVKHIDLSSLDSVAKFAHDILSTEKRLDVLVNNAGLMHISKTRQLTADGFELHLGVNYLGAYLLTQLLLPKLIQSRPSRVVNLTTVSMNKANIDFADFNLAADYDPYNAYPRSKLALMSFTQLFNQKYKAQGVTSYAVYPGVATTSLARGLSQSTISSAVFKPTSLLMRTPENAIQSVIYCCLEPGIEEKSGQCIKDMKVMKWTSELSNEDSLRLWKISQVWTQLDKYRQFCNIPAAQDHVIK</sequence>
<proteinExistence type="inferred from homology"/>
<dbReference type="PRINTS" id="PR00081">
    <property type="entry name" value="GDHRDH"/>
</dbReference>
<dbReference type="Pfam" id="PF00106">
    <property type="entry name" value="adh_short"/>
    <property type="match status" value="1"/>
</dbReference>
<dbReference type="SUPFAM" id="SSF51735">
    <property type="entry name" value="NAD(P)-binding Rossmann-fold domains"/>
    <property type="match status" value="1"/>
</dbReference>
<keyword evidence="1" id="KW-0560">Oxidoreductase</keyword>
<evidence type="ECO:0008006" key="5">
    <source>
        <dbReference type="Google" id="ProtNLM"/>
    </source>
</evidence>
<dbReference type="EMBL" id="VXIV02002938">
    <property type="protein sequence ID" value="KAF6021905.1"/>
    <property type="molecule type" value="Genomic_DNA"/>
</dbReference>
<dbReference type="CDD" id="cd05327">
    <property type="entry name" value="retinol-DH_like_SDR_c_like"/>
    <property type="match status" value="1"/>
</dbReference>
<dbReference type="InterPro" id="IPR002347">
    <property type="entry name" value="SDR_fam"/>
</dbReference>
<dbReference type="Gene3D" id="3.40.50.720">
    <property type="entry name" value="NAD(P)-binding Rossmann-like Domain"/>
    <property type="match status" value="1"/>
</dbReference>
<comment type="caution">
    <text evidence="3">The sequence shown here is derived from an EMBL/GenBank/DDBJ whole genome shotgun (WGS) entry which is preliminary data.</text>
</comment>
<protein>
    <recommendedName>
        <fullName evidence="5">RDH12</fullName>
    </recommendedName>
</protein>
<dbReference type="PRINTS" id="PR00080">
    <property type="entry name" value="SDRFAMILY"/>
</dbReference>
<dbReference type="AlphaFoldDB" id="A0A7J7J799"/>
<accession>A0A7J7J799</accession>
<evidence type="ECO:0000256" key="2">
    <source>
        <dbReference type="RuleBase" id="RU000363"/>
    </source>
</evidence>
<evidence type="ECO:0000313" key="4">
    <source>
        <dbReference type="Proteomes" id="UP000593567"/>
    </source>
</evidence>
<keyword evidence="4" id="KW-1185">Reference proteome</keyword>
<gene>
    <name evidence="3" type="ORF">EB796_019782</name>
</gene>
<evidence type="ECO:0000256" key="1">
    <source>
        <dbReference type="ARBA" id="ARBA00023002"/>
    </source>
</evidence>
<dbReference type="PANTHER" id="PTHR43157">
    <property type="entry name" value="PHOSPHATIDYLINOSITOL-GLYCAN BIOSYNTHESIS CLASS F PROTEIN-RELATED"/>
    <property type="match status" value="1"/>
</dbReference>
<dbReference type="OrthoDB" id="191139at2759"/>
<dbReference type="GO" id="GO:0016491">
    <property type="term" value="F:oxidoreductase activity"/>
    <property type="evidence" value="ECO:0007669"/>
    <property type="project" value="UniProtKB-KW"/>
</dbReference>
<dbReference type="PANTHER" id="PTHR43157:SF31">
    <property type="entry name" value="PHOSPHATIDYLINOSITOL-GLYCAN BIOSYNTHESIS CLASS F PROTEIN"/>
    <property type="match status" value="1"/>
</dbReference>